<dbReference type="Proteomes" id="UP001551482">
    <property type="component" value="Unassembled WGS sequence"/>
</dbReference>
<sequence length="189" mass="20996">MADGRAHRYSAHLDLLTGEDDPVVFRVDSTRPDLLPVTVLWYPDLPEDGLATAFTYGVSLADHPEWVGGSAELSLCVRSLDTAWPRALGLLGEQLRGVCPFGYGNTIDFGRRIAPDTEMTAFFVFASTVVERDDAVGVDIGEPGREDLVTIQALYPVHDIERRFIDERGLDPFWQGEWDTYDVSRPPAV</sequence>
<evidence type="ECO:0000313" key="2">
    <source>
        <dbReference type="Proteomes" id="UP001551482"/>
    </source>
</evidence>
<dbReference type="EMBL" id="JBEZFP010000006">
    <property type="protein sequence ID" value="MEU8132647.1"/>
    <property type="molecule type" value="Genomic_DNA"/>
</dbReference>
<protein>
    <submittedName>
        <fullName evidence="1">Suppressor of fused domain protein</fullName>
    </submittedName>
</protein>
<name>A0ABV3DA79_9ACTN</name>
<reference evidence="1 2" key="1">
    <citation type="submission" date="2024-06" db="EMBL/GenBank/DDBJ databases">
        <title>The Natural Products Discovery Center: Release of the First 8490 Sequenced Strains for Exploring Actinobacteria Biosynthetic Diversity.</title>
        <authorList>
            <person name="Kalkreuter E."/>
            <person name="Kautsar S.A."/>
            <person name="Yang D."/>
            <person name="Bader C.D."/>
            <person name="Teijaro C.N."/>
            <person name="Fluegel L."/>
            <person name="Davis C.M."/>
            <person name="Simpson J.R."/>
            <person name="Lauterbach L."/>
            <person name="Steele A.D."/>
            <person name="Gui C."/>
            <person name="Meng S."/>
            <person name="Li G."/>
            <person name="Viehrig K."/>
            <person name="Ye F."/>
            <person name="Su P."/>
            <person name="Kiefer A.F."/>
            <person name="Nichols A."/>
            <person name="Cepeda A.J."/>
            <person name="Yan W."/>
            <person name="Fan B."/>
            <person name="Jiang Y."/>
            <person name="Adhikari A."/>
            <person name="Zheng C.-J."/>
            <person name="Schuster L."/>
            <person name="Cowan T.M."/>
            <person name="Smanski M.J."/>
            <person name="Chevrette M.G."/>
            <person name="De Carvalho L.P.S."/>
            <person name="Shen B."/>
        </authorList>
    </citation>
    <scope>NUCLEOTIDE SEQUENCE [LARGE SCALE GENOMIC DNA]</scope>
    <source>
        <strain evidence="1 2">NPDC048946</strain>
    </source>
</reference>
<gene>
    <name evidence="1" type="ORF">AB0C36_03975</name>
</gene>
<keyword evidence="2" id="KW-1185">Reference proteome</keyword>
<comment type="caution">
    <text evidence="1">The sequence shown here is derived from an EMBL/GenBank/DDBJ whole genome shotgun (WGS) entry which is preliminary data.</text>
</comment>
<dbReference type="RefSeq" id="WP_358348796.1">
    <property type="nucleotide sequence ID" value="NZ_JBEZFP010000006.1"/>
</dbReference>
<proteinExistence type="predicted"/>
<organism evidence="1 2">
    <name type="scientific">Streptodolium elevatio</name>
    <dbReference type="NCBI Taxonomy" id="3157996"/>
    <lineage>
        <taxon>Bacteria</taxon>
        <taxon>Bacillati</taxon>
        <taxon>Actinomycetota</taxon>
        <taxon>Actinomycetes</taxon>
        <taxon>Kitasatosporales</taxon>
        <taxon>Streptomycetaceae</taxon>
        <taxon>Streptodolium</taxon>
    </lineage>
</organism>
<accession>A0ABV3DA79</accession>
<evidence type="ECO:0000313" key="1">
    <source>
        <dbReference type="EMBL" id="MEU8132647.1"/>
    </source>
</evidence>